<comment type="caution">
    <text evidence="4">The sequence shown here is derived from an EMBL/GenBank/DDBJ whole genome shotgun (WGS) entry which is preliminary data.</text>
</comment>
<accession>A0A366MQU0</accession>
<dbReference type="InterPro" id="IPR032508">
    <property type="entry name" value="FecR_C"/>
</dbReference>
<reference evidence="4 5" key="1">
    <citation type="submission" date="2017-10" db="EMBL/GenBank/DDBJ databases">
        <title>Genomics of the genus Arcobacter.</title>
        <authorList>
            <person name="Perez-Cataluna A."/>
            <person name="Figueras M.J."/>
        </authorList>
    </citation>
    <scope>NUCLEOTIDE SEQUENCE [LARGE SCALE GENOMIC DNA]</scope>
    <source>
        <strain evidence="4 5">CECT 9230</strain>
    </source>
</reference>
<keyword evidence="5" id="KW-1185">Reference proteome</keyword>
<keyword evidence="1" id="KW-1133">Transmembrane helix</keyword>
<keyword evidence="1" id="KW-0812">Transmembrane</keyword>
<evidence type="ECO:0000259" key="3">
    <source>
        <dbReference type="Pfam" id="PF16344"/>
    </source>
</evidence>
<dbReference type="PANTHER" id="PTHR30273:SF2">
    <property type="entry name" value="PROTEIN FECR"/>
    <property type="match status" value="1"/>
</dbReference>
<evidence type="ECO:0000259" key="2">
    <source>
        <dbReference type="Pfam" id="PF04773"/>
    </source>
</evidence>
<dbReference type="GO" id="GO:0016989">
    <property type="term" value="F:sigma factor antagonist activity"/>
    <property type="evidence" value="ECO:0007669"/>
    <property type="project" value="TreeGrafter"/>
</dbReference>
<dbReference type="Pfam" id="PF16344">
    <property type="entry name" value="FecR_C"/>
    <property type="match status" value="1"/>
</dbReference>
<dbReference type="Gene3D" id="2.60.120.1440">
    <property type="match status" value="1"/>
</dbReference>
<keyword evidence="1" id="KW-0472">Membrane</keyword>
<protein>
    <submittedName>
        <fullName evidence="4">Siderophore-interacting protein</fullName>
    </submittedName>
</protein>
<dbReference type="InterPro" id="IPR012373">
    <property type="entry name" value="Ferrdict_sens_TM"/>
</dbReference>
<feature type="domain" description="FecR protein" evidence="2">
    <location>
        <begin position="118"/>
        <end position="200"/>
    </location>
</feature>
<dbReference type="PIRSF" id="PIRSF018266">
    <property type="entry name" value="FecR"/>
    <property type="match status" value="1"/>
</dbReference>
<evidence type="ECO:0000313" key="5">
    <source>
        <dbReference type="Proteomes" id="UP000252669"/>
    </source>
</evidence>
<dbReference type="Gene3D" id="3.55.50.30">
    <property type="match status" value="1"/>
</dbReference>
<dbReference type="PANTHER" id="PTHR30273">
    <property type="entry name" value="PERIPLASMIC SIGNAL SENSOR AND SIGMA FACTOR ACTIVATOR FECR-RELATED"/>
    <property type="match status" value="1"/>
</dbReference>
<dbReference type="Pfam" id="PF04773">
    <property type="entry name" value="FecR"/>
    <property type="match status" value="1"/>
</dbReference>
<dbReference type="OrthoDB" id="5342413at2"/>
<sequence length="315" mass="37104">MENKNIILEKARYYLSCEQEKKDIYSDEEFLKWISIEENKAVFEKEKAFRQMFSKIPKQDKQRLSQQVQKELRQERFLSKIKKISTLAACILVVGFVYISYFKDNYSQKIYSQNIIMKDILMPDDSKITLDVKTNIEVEYSKDKREVFLKSGKAIFEVSPNKERPFYVQSNGILVKVVGTKFEVNQKRNSVNIAVLDGIVDINHNDLKVSELKKGDILEISNDGEIAKLEQVVIEKMASWENGKFIFNQTPLIDVLNEFQRYFDKKIEFIVTKNDKFPITGEFDIYDFDKFTKLLPMIYPIKVQYVDDKKIVLRN</sequence>
<feature type="domain" description="Protein FecR C-terminal" evidence="3">
    <location>
        <begin position="244"/>
        <end position="312"/>
    </location>
</feature>
<evidence type="ECO:0000313" key="4">
    <source>
        <dbReference type="EMBL" id="RBQ28651.1"/>
    </source>
</evidence>
<dbReference type="EMBL" id="PDKB01000013">
    <property type="protein sequence ID" value="RBQ28651.1"/>
    <property type="molecule type" value="Genomic_DNA"/>
</dbReference>
<organism evidence="4 5">
    <name type="scientific">Aliarcobacter vitoriensis</name>
    <dbReference type="NCBI Taxonomy" id="2011099"/>
    <lineage>
        <taxon>Bacteria</taxon>
        <taxon>Pseudomonadati</taxon>
        <taxon>Campylobacterota</taxon>
        <taxon>Epsilonproteobacteria</taxon>
        <taxon>Campylobacterales</taxon>
        <taxon>Arcobacteraceae</taxon>
        <taxon>Aliarcobacter</taxon>
    </lineage>
</organism>
<feature type="transmembrane region" description="Helical" evidence="1">
    <location>
        <begin position="84"/>
        <end position="102"/>
    </location>
</feature>
<dbReference type="InterPro" id="IPR006860">
    <property type="entry name" value="FecR"/>
</dbReference>
<gene>
    <name evidence="4" type="ORF">CRU91_08125</name>
</gene>
<dbReference type="RefSeq" id="WP_113894731.1">
    <property type="nucleotide sequence ID" value="NZ_JANJGA010000013.1"/>
</dbReference>
<dbReference type="AlphaFoldDB" id="A0A366MQU0"/>
<proteinExistence type="predicted"/>
<dbReference type="Proteomes" id="UP000252669">
    <property type="component" value="Unassembled WGS sequence"/>
</dbReference>
<evidence type="ECO:0000256" key="1">
    <source>
        <dbReference type="SAM" id="Phobius"/>
    </source>
</evidence>
<name>A0A366MQU0_9BACT</name>